<evidence type="ECO:0000256" key="1">
    <source>
        <dbReference type="SAM" id="MobiDB-lite"/>
    </source>
</evidence>
<accession>A0A8H7F0V4</accession>
<evidence type="ECO:0000313" key="2">
    <source>
        <dbReference type="EMBL" id="KAF7771611.1"/>
    </source>
</evidence>
<dbReference type="AlphaFoldDB" id="A0A8H7F0V4"/>
<sequence length="183" mass="20127">MSIALHARTALRTTSRAAAMASSRFLRHNSGRGASSTMHDNNPELLDLEKHRNLTNSQHKTSTPHQKEAPGWNEYLASQSEANVKADRSSAPLKDLQAETVKYVKARHLDTEASESNTTAYYTHDVVSGPLSGAEGKEEVHVHEGRGILMVTGRNSRSVEAQLEKKVQPTESEEDVKADRGEI</sequence>
<organism evidence="2 3">
    <name type="scientific">Agaricus bisporus var. burnettii</name>
    <dbReference type="NCBI Taxonomy" id="192524"/>
    <lineage>
        <taxon>Eukaryota</taxon>
        <taxon>Fungi</taxon>
        <taxon>Dikarya</taxon>
        <taxon>Basidiomycota</taxon>
        <taxon>Agaricomycotina</taxon>
        <taxon>Agaricomycetes</taxon>
        <taxon>Agaricomycetidae</taxon>
        <taxon>Agaricales</taxon>
        <taxon>Agaricineae</taxon>
        <taxon>Agaricaceae</taxon>
        <taxon>Agaricus</taxon>
    </lineage>
</organism>
<dbReference type="Proteomes" id="UP000629468">
    <property type="component" value="Unassembled WGS sequence"/>
</dbReference>
<proteinExistence type="predicted"/>
<gene>
    <name evidence="2" type="ORF">Agabi119p4_5922</name>
</gene>
<comment type="caution">
    <text evidence="2">The sequence shown here is derived from an EMBL/GenBank/DDBJ whole genome shotgun (WGS) entry which is preliminary data.</text>
</comment>
<reference evidence="2 3" key="1">
    <citation type="journal article" name="Sci. Rep.">
        <title>Telomere-to-telomere assembled and centromere annotated genomes of the two main subspecies of the button mushroom Agaricus bisporus reveal especially polymorphic chromosome ends.</title>
        <authorList>
            <person name="Sonnenberg A.S.M."/>
            <person name="Sedaghat-Telgerd N."/>
            <person name="Lavrijssen B."/>
            <person name="Ohm R.A."/>
            <person name="Hendrickx P.M."/>
            <person name="Scholtmeijer K."/>
            <person name="Baars J.J.P."/>
            <person name="van Peer A."/>
        </authorList>
    </citation>
    <scope>NUCLEOTIDE SEQUENCE [LARGE SCALE GENOMIC DNA]</scope>
    <source>
        <strain evidence="2 3">H119_p4</strain>
    </source>
</reference>
<dbReference type="EMBL" id="JABXXO010000008">
    <property type="protein sequence ID" value="KAF7771611.1"/>
    <property type="molecule type" value="Genomic_DNA"/>
</dbReference>
<protein>
    <submittedName>
        <fullName evidence="2">Uncharacterized protein</fullName>
    </submittedName>
</protein>
<name>A0A8H7F0V4_AGABI</name>
<evidence type="ECO:0000313" key="3">
    <source>
        <dbReference type="Proteomes" id="UP000629468"/>
    </source>
</evidence>
<feature type="region of interest" description="Disordered" evidence="1">
    <location>
        <begin position="158"/>
        <end position="183"/>
    </location>
</feature>